<dbReference type="GeneID" id="8239779"/>
<proteinExistence type="predicted"/>
<reference evidence="3" key="3">
    <citation type="submission" date="2021-02" db="UniProtKB">
        <authorList>
            <consortium name="EnsemblMetazoa"/>
        </authorList>
    </citation>
    <scope>IDENTIFICATION</scope>
    <source>
        <strain evidence="3">USDA</strain>
    </source>
</reference>
<dbReference type="KEGG" id="phu:Phum_PHUM614420"/>
<dbReference type="RefSeq" id="XP_002433118.1">
    <property type="nucleotide sequence ID" value="XM_002433073.1"/>
</dbReference>
<evidence type="ECO:0000313" key="2">
    <source>
        <dbReference type="EMBL" id="EEB20380.1"/>
    </source>
</evidence>
<name>E0W424_PEDHC</name>
<dbReference type="EMBL" id="DS235886">
    <property type="protein sequence ID" value="EEB20380.1"/>
    <property type="molecule type" value="Genomic_DNA"/>
</dbReference>
<dbReference type="CTD" id="8239779"/>
<dbReference type="OrthoDB" id="6433810at2759"/>
<dbReference type="AlphaFoldDB" id="E0W424"/>
<accession>E0W424</accession>
<evidence type="ECO:0000313" key="4">
    <source>
        <dbReference type="Proteomes" id="UP000009046"/>
    </source>
</evidence>
<sequence length="78" mass="8264">MKLGPALKLRATIARRLGHCTICLHCVHCHGASSLGTSSGTTSAASAAAACKNFKRTKPKSNVNGETSQTEKKKIRRN</sequence>
<dbReference type="VEuPathDB" id="VectorBase:PHUM614420"/>
<dbReference type="eggNOG" id="ENOG502TC22">
    <property type="taxonomic scope" value="Eukaryota"/>
</dbReference>
<dbReference type="EnsemblMetazoa" id="PHUM614420-RA">
    <property type="protein sequence ID" value="PHUM614420-PA"/>
    <property type="gene ID" value="PHUM614420"/>
</dbReference>
<reference evidence="2" key="1">
    <citation type="submission" date="2007-04" db="EMBL/GenBank/DDBJ databases">
        <title>Annotation of Pediculus humanus corporis strain USDA.</title>
        <authorList>
            <person name="Kirkness E."/>
            <person name="Hannick L."/>
            <person name="Hass B."/>
            <person name="Bruggner R."/>
            <person name="Lawson D."/>
            <person name="Bidwell S."/>
            <person name="Joardar V."/>
            <person name="Caler E."/>
            <person name="Walenz B."/>
            <person name="Inman J."/>
            <person name="Schobel S."/>
            <person name="Galinsky K."/>
            <person name="Amedeo P."/>
            <person name="Strausberg R."/>
        </authorList>
    </citation>
    <scope>NUCLEOTIDE SEQUENCE</scope>
    <source>
        <strain evidence="2">USDA</strain>
    </source>
</reference>
<evidence type="ECO:0000256" key="1">
    <source>
        <dbReference type="SAM" id="MobiDB-lite"/>
    </source>
</evidence>
<dbReference type="EMBL" id="AAZO01007508">
    <property type="status" value="NOT_ANNOTATED_CDS"/>
    <property type="molecule type" value="Genomic_DNA"/>
</dbReference>
<dbReference type="HOGENOM" id="CLU_2624960_0_0_1"/>
<organism>
    <name type="scientific">Pediculus humanus subsp. corporis</name>
    <name type="common">Body louse</name>
    <dbReference type="NCBI Taxonomy" id="121224"/>
    <lineage>
        <taxon>Eukaryota</taxon>
        <taxon>Metazoa</taxon>
        <taxon>Ecdysozoa</taxon>
        <taxon>Arthropoda</taxon>
        <taxon>Hexapoda</taxon>
        <taxon>Insecta</taxon>
        <taxon>Pterygota</taxon>
        <taxon>Neoptera</taxon>
        <taxon>Paraneoptera</taxon>
        <taxon>Psocodea</taxon>
        <taxon>Troctomorpha</taxon>
        <taxon>Phthiraptera</taxon>
        <taxon>Anoplura</taxon>
        <taxon>Pediculidae</taxon>
        <taxon>Pediculus</taxon>
    </lineage>
</organism>
<dbReference type="Proteomes" id="UP000009046">
    <property type="component" value="Unassembled WGS sequence"/>
</dbReference>
<feature type="region of interest" description="Disordered" evidence="1">
    <location>
        <begin position="57"/>
        <end position="78"/>
    </location>
</feature>
<protein>
    <submittedName>
        <fullName evidence="2 3">Uncharacterized protein</fullName>
    </submittedName>
</protein>
<keyword evidence="4" id="KW-1185">Reference proteome</keyword>
<gene>
    <name evidence="3" type="primary">8239779</name>
    <name evidence="2" type="ORF">Phum_PHUM614420</name>
</gene>
<reference evidence="2" key="2">
    <citation type="submission" date="2007-04" db="EMBL/GenBank/DDBJ databases">
        <title>The genome of the human body louse.</title>
        <authorList>
            <consortium name="The Human Body Louse Genome Consortium"/>
            <person name="Kirkness E."/>
            <person name="Walenz B."/>
            <person name="Hass B."/>
            <person name="Bruggner R."/>
            <person name="Strausberg R."/>
        </authorList>
    </citation>
    <scope>NUCLEOTIDE SEQUENCE</scope>
    <source>
        <strain evidence="2">USDA</strain>
    </source>
</reference>
<evidence type="ECO:0000313" key="3">
    <source>
        <dbReference type="EnsemblMetazoa" id="PHUM614420-PA"/>
    </source>
</evidence>
<dbReference type="InParanoid" id="E0W424"/>